<dbReference type="AlphaFoldDB" id="A0A9Q0L1R6"/>
<evidence type="ECO:0000313" key="2">
    <source>
        <dbReference type="EMBL" id="KAJ4980696.1"/>
    </source>
</evidence>
<sequence>MSLPSLAAISAQHDLSSDALGNEPSNQPSLDAPSTGTRQENLTLRNMFSELTPSHLHPSQTSMLLLVSAAVNLGSSPLASMQVRNPPNLSSPTLVPSVSSSAVFEATPIPRFSKGFLNRNGDRSSCHTAGSDGISPSMEGPLDRRVIEGSSQYGRSQVSCDPIPLAIITPWQRSNGDEDYQSEDSWYSRPMETNVQDQWKTMVGQSIGNGFACSNNDGNIVMGESDGDNLDTQELQQQPSEEPSDSFESNSGS</sequence>
<keyword evidence="3" id="KW-1185">Reference proteome</keyword>
<evidence type="ECO:0000313" key="3">
    <source>
        <dbReference type="Proteomes" id="UP001141806"/>
    </source>
</evidence>
<feature type="region of interest" description="Disordered" evidence="1">
    <location>
        <begin position="16"/>
        <end position="37"/>
    </location>
</feature>
<feature type="region of interest" description="Disordered" evidence="1">
    <location>
        <begin position="215"/>
        <end position="253"/>
    </location>
</feature>
<evidence type="ECO:0000256" key="1">
    <source>
        <dbReference type="SAM" id="MobiDB-lite"/>
    </source>
</evidence>
<feature type="compositionally biased region" description="Polar residues" evidence="1">
    <location>
        <begin position="23"/>
        <end position="37"/>
    </location>
</feature>
<proteinExistence type="predicted"/>
<reference evidence="2" key="1">
    <citation type="journal article" date="2023" name="Plant J.">
        <title>The genome of the king protea, Protea cynaroides.</title>
        <authorList>
            <person name="Chang J."/>
            <person name="Duong T.A."/>
            <person name="Schoeman C."/>
            <person name="Ma X."/>
            <person name="Roodt D."/>
            <person name="Barker N."/>
            <person name="Li Z."/>
            <person name="Van de Peer Y."/>
            <person name="Mizrachi E."/>
        </authorList>
    </citation>
    <scope>NUCLEOTIDE SEQUENCE</scope>
    <source>
        <tissue evidence="2">Young leaves</tissue>
    </source>
</reference>
<organism evidence="2 3">
    <name type="scientific">Protea cynaroides</name>
    <dbReference type="NCBI Taxonomy" id="273540"/>
    <lineage>
        <taxon>Eukaryota</taxon>
        <taxon>Viridiplantae</taxon>
        <taxon>Streptophyta</taxon>
        <taxon>Embryophyta</taxon>
        <taxon>Tracheophyta</taxon>
        <taxon>Spermatophyta</taxon>
        <taxon>Magnoliopsida</taxon>
        <taxon>Proteales</taxon>
        <taxon>Proteaceae</taxon>
        <taxon>Protea</taxon>
    </lineage>
</organism>
<protein>
    <submittedName>
        <fullName evidence="2">Uncharacterized protein</fullName>
    </submittedName>
</protein>
<comment type="caution">
    <text evidence="2">The sequence shown here is derived from an EMBL/GenBank/DDBJ whole genome shotgun (WGS) entry which is preliminary data.</text>
</comment>
<dbReference type="EMBL" id="JAMYWD010000001">
    <property type="protein sequence ID" value="KAJ4980696.1"/>
    <property type="molecule type" value="Genomic_DNA"/>
</dbReference>
<dbReference type="Proteomes" id="UP001141806">
    <property type="component" value="Unassembled WGS sequence"/>
</dbReference>
<gene>
    <name evidence="2" type="ORF">NE237_031533</name>
</gene>
<feature type="compositionally biased region" description="Low complexity" evidence="1">
    <location>
        <begin position="233"/>
        <end position="253"/>
    </location>
</feature>
<name>A0A9Q0L1R6_9MAGN</name>
<accession>A0A9Q0L1R6</accession>